<keyword evidence="3" id="KW-1185">Reference proteome</keyword>
<dbReference type="OrthoDB" id="3065666at2759"/>
<proteinExistence type="predicted"/>
<reference evidence="2" key="2">
    <citation type="submission" date="2021-10" db="EMBL/GenBank/DDBJ databases">
        <title>Phylogenomics reveals ancestral predisposition of the termite-cultivated fungus Termitomyces towards a domesticated lifestyle.</title>
        <authorList>
            <person name="Auxier B."/>
            <person name="Grum-Grzhimaylo A."/>
            <person name="Cardenas M.E."/>
            <person name="Lodge J.D."/>
            <person name="Laessoe T."/>
            <person name="Pedersen O."/>
            <person name="Smith M.E."/>
            <person name="Kuyper T.W."/>
            <person name="Franco-Molano E.A."/>
            <person name="Baroni T.J."/>
            <person name="Aanen D.K."/>
        </authorList>
    </citation>
    <scope>NUCLEOTIDE SEQUENCE</scope>
    <source>
        <strain evidence="2">D49</strain>
    </source>
</reference>
<feature type="compositionally biased region" description="Low complexity" evidence="1">
    <location>
        <begin position="84"/>
        <end position="142"/>
    </location>
</feature>
<feature type="compositionally biased region" description="Low complexity" evidence="1">
    <location>
        <begin position="8"/>
        <end position="68"/>
    </location>
</feature>
<accession>A0A9P7GJ38</accession>
<organism evidence="2 3">
    <name type="scientific">Sphagnurus paluster</name>
    <dbReference type="NCBI Taxonomy" id="117069"/>
    <lineage>
        <taxon>Eukaryota</taxon>
        <taxon>Fungi</taxon>
        <taxon>Dikarya</taxon>
        <taxon>Basidiomycota</taxon>
        <taxon>Agaricomycotina</taxon>
        <taxon>Agaricomycetes</taxon>
        <taxon>Agaricomycetidae</taxon>
        <taxon>Agaricales</taxon>
        <taxon>Tricholomatineae</taxon>
        <taxon>Lyophyllaceae</taxon>
        <taxon>Sphagnurus</taxon>
    </lineage>
</organism>
<feature type="compositionally biased region" description="Polar residues" evidence="1">
    <location>
        <begin position="69"/>
        <end position="80"/>
    </location>
</feature>
<evidence type="ECO:0000256" key="1">
    <source>
        <dbReference type="SAM" id="MobiDB-lite"/>
    </source>
</evidence>
<dbReference type="AlphaFoldDB" id="A0A9P7GJ38"/>
<dbReference type="EMBL" id="JABCKI010000507">
    <property type="protein sequence ID" value="KAG5650240.1"/>
    <property type="molecule type" value="Genomic_DNA"/>
</dbReference>
<feature type="region of interest" description="Disordered" evidence="1">
    <location>
        <begin position="1"/>
        <end position="151"/>
    </location>
</feature>
<name>A0A9P7GJ38_9AGAR</name>
<evidence type="ECO:0000313" key="2">
    <source>
        <dbReference type="EMBL" id="KAG5650240.1"/>
    </source>
</evidence>
<gene>
    <name evidence="2" type="ORF">H0H81_000204</name>
</gene>
<dbReference type="Proteomes" id="UP000717328">
    <property type="component" value="Unassembled WGS sequence"/>
</dbReference>
<sequence length="537" mass="59690">MSHGNQQSNDNSYGSSNNSYGSNNDSYGSSRNDSYGSKNDSYGSSRNDSYGSSNNSYGSNNDSYGSDNQPSNNDSYGSNDRSSDPNSYGSNNDSYGSKNQSSDNDYSSNSDSYGSNNRSSNNDSYGSSNDNSYGSSGNNPNSNAPPAGQSEDFVSEGVKAAASRAGYNLRLAPELICHIATLCAHGTLPSLARTHSSFLFESERVLYRDVHIRTATKELECLRTLTAHRYKASLVRSLIVESPPGLWTKETYFLVLSICTALRHTHGLVDLYLRLPVEENPELGGISWRDIVIARCMLTNTLRCKDRFQLRNLYCSARLDFVEIVQAHPKLEALGLYAGDSYIDSVVDLVQCAYEEAGASARLPAIFVLERDMYHPIAESQCKEWNHLSIFPTFYAPGLDLPAACARSLEQHVGPCAREQIFELSVYVDDLLDIPRMKAIAQDAVSRFPNIDHVNLLADEPFLLDYTRLTEVLVCFPHLARLSILPWHEGDEYRPKWDIFLLSEAEQMYIEALWGDACPNLKEVVFPKWACTFGIDD</sequence>
<comment type="caution">
    <text evidence="2">The sequence shown here is derived from an EMBL/GenBank/DDBJ whole genome shotgun (WGS) entry which is preliminary data.</text>
</comment>
<reference evidence="2" key="1">
    <citation type="submission" date="2021-02" db="EMBL/GenBank/DDBJ databases">
        <authorList>
            <person name="Nieuwenhuis M."/>
            <person name="Van De Peppel L.J.J."/>
        </authorList>
    </citation>
    <scope>NUCLEOTIDE SEQUENCE</scope>
    <source>
        <strain evidence="2">D49</strain>
    </source>
</reference>
<protein>
    <submittedName>
        <fullName evidence="2">Uncharacterized protein</fullName>
    </submittedName>
</protein>
<evidence type="ECO:0000313" key="3">
    <source>
        <dbReference type="Proteomes" id="UP000717328"/>
    </source>
</evidence>